<gene>
    <name evidence="1" type="ORF">Pr1d_13000</name>
</gene>
<keyword evidence="2" id="KW-1185">Reference proteome</keyword>
<dbReference type="Proteomes" id="UP000323917">
    <property type="component" value="Chromosome"/>
</dbReference>
<name>A0A5B9Q4R5_9BACT</name>
<dbReference type="SUPFAM" id="SSF56219">
    <property type="entry name" value="DNase I-like"/>
    <property type="match status" value="1"/>
</dbReference>
<dbReference type="KEGG" id="bgok:Pr1d_13000"/>
<sequence length="788" mass="83191">MGHILSEHLMLGGKTKALVLLCAGIAGFFTCFDAYAQLRMVTYNTLTGQAFGGQQTARLPYSSTILEAIGLENVGGISKPIDVLILQEQFSMELSTQSFVDVLNSIYGAGTYARSTINGAVSSFNGGGGRPGLVYNTQSVQLIDELAFGTVGTGDLQPRASLRYQLRPVGYDASADFYVYNNHYRSDNPTSRLIEATSVRNNSDALGEGIHAIYAGDYNVTSSNVGMFQELLSSGNGQAFDPIDTLGVWHDNQFIGPTDIRHVHTQSPAVDGDPIDAEGGADGGLDDRFDFQLVTGEFLDDEGLSYIPGSYRAFGNNGTHNLNDRITSGTGASPTVLSALLNNSDHLPVVADYQLPAKMNAMLASVPTNVMQGASVGIDVFVENIANVLSVNGADELDYTITVGGSLLGSGSGTAFPLAGADMSQIFLDTSSTGFKTGIVTVASSSQQAANPVFNFPVSFTVGGGSGGEVFGVIAKDTFDESLKLNSFSQDPAVGAYSSNGDGFQQYQVGVSSSIPSQLVDDSLNGNPVDVQGMIDTSTKTDAWFGITDTVNGDNLPVSNPGEVTATWEFDVAGAFDMQVSIDMAAMGDFEASGVNGDRFNWTYQIDNGSVLPLFSSTITEDISQTYALADGDMFTLDDPVQMTTTDSEIVTLSNLLQTLTSPIDGLGDLLTIQLTAKTDGGDEAYAFDNLIIEGTTFVEFLAADFNQDGNVDDIDLTKWQMDYALGNGSDADADGDTDGADFLVWQRQYGQSTLPLLASTAAVPEPSGFLLLTLAALVSGSLTRPTR</sequence>
<dbReference type="EMBL" id="CP042913">
    <property type="protein sequence ID" value="QEG34028.1"/>
    <property type="molecule type" value="Genomic_DNA"/>
</dbReference>
<evidence type="ECO:0008006" key="3">
    <source>
        <dbReference type="Google" id="ProtNLM"/>
    </source>
</evidence>
<protein>
    <recommendedName>
        <fullName evidence="3">Endonuclease/Exonuclease/phosphatase family protein</fullName>
    </recommendedName>
</protein>
<organism evidence="1 2">
    <name type="scientific">Bythopirellula goksoeyrii</name>
    <dbReference type="NCBI Taxonomy" id="1400387"/>
    <lineage>
        <taxon>Bacteria</taxon>
        <taxon>Pseudomonadati</taxon>
        <taxon>Planctomycetota</taxon>
        <taxon>Planctomycetia</taxon>
        <taxon>Pirellulales</taxon>
        <taxon>Lacipirellulaceae</taxon>
        <taxon>Bythopirellula</taxon>
    </lineage>
</organism>
<reference evidence="1 2" key="1">
    <citation type="submission" date="2019-08" db="EMBL/GenBank/DDBJ databases">
        <title>Deep-cultivation of Planctomycetes and their phenomic and genomic characterization uncovers novel biology.</title>
        <authorList>
            <person name="Wiegand S."/>
            <person name="Jogler M."/>
            <person name="Boedeker C."/>
            <person name="Pinto D."/>
            <person name="Vollmers J."/>
            <person name="Rivas-Marin E."/>
            <person name="Kohn T."/>
            <person name="Peeters S.H."/>
            <person name="Heuer A."/>
            <person name="Rast P."/>
            <person name="Oberbeckmann S."/>
            <person name="Bunk B."/>
            <person name="Jeske O."/>
            <person name="Meyerdierks A."/>
            <person name="Storesund J.E."/>
            <person name="Kallscheuer N."/>
            <person name="Luecker S."/>
            <person name="Lage O.M."/>
            <person name="Pohl T."/>
            <person name="Merkel B.J."/>
            <person name="Hornburger P."/>
            <person name="Mueller R.-W."/>
            <person name="Bruemmer F."/>
            <person name="Labrenz M."/>
            <person name="Spormann A.M."/>
            <person name="Op den Camp H."/>
            <person name="Overmann J."/>
            <person name="Amann R."/>
            <person name="Jetten M.S.M."/>
            <person name="Mascher T."/>
            <person name="Medema M.H."/>
            <person name="Devos D.P."/>
            <person name="Kaster A.-K."/>
            <person name="Ovreas L."/>
            <person name="Rohde M."/>
            <person name="Galperin M.Y."/>
            <person name="Jogler C."/>
        </authorList>
    </citation>
    <scope>NUCLEOTIDE SEQUENCE [LARGE SCALE GENOMIC DNA]</scope>
    <source>
        <strain evidence="1 2">Pr1d</strain>
    </source>
</reference>
<proteinExistence type="predicted"/>
<accession>A0A5B9Q4R5</accession>
<evidence type="ECO:0000313" key="2">
    <source>
        <dbReference type="Proteomes" id="UP000323917"/>
    </source>
</evidence>
<evidence type="ECO:0000313" key="1">
    <source>
        <dbReference type="EMBL" id="QEG34028.1"/>
    </source>
</evidence>
<dbReference type="InterPro" id="IPR036691">
    <property type="entry name" value="Endo/exonu/phosph_ase_sf"/>
</dbReference>
<dbReference type="AlphaFoldDB" id="A0A5B9Q4R5"/>
<dbReference type="Gene3D" id="3.60.10.10">
    <property type="entry name" value="Endonuclease/exonuclease/phosphatase"/>
    <property type="match status" value="1"/>
</dbReference>